<feature type="transmembrane region" description="Helical" evidence="5">
    <location>
        <begin position="50"/>
        <end position="68"/>
    </location>
</feature>
<protein>
    <recommendedName>
        <fullName evidence="8">Multidrug DMT transporter permease</fullName>
    </recommendedName>
</protein>
<dbReference type="InterPro" id="IPR008521">
    <property type="entry name" value="Mg_trans_NIPA"/>
</dbReference>
<dbReference type="GO" id="GO:0015095">
    <property type="term" value="F:magnesium ion transmembrane transporter activity"/>
    <property type="evidence" value="ECO:0007669"/>
    <property type="project" value="InterPro"/>
</dbReference>
<evidence type="ECO:0000256" key="5">
    <source>
        <dbReference type="SAM" id="Phobius"/>
    </source>
</evidence>
<evidence type="ECO:0000256" key="1">
    <source>
        <dbReference type="ARBA" id="ARBA00004141"/>
    </source>
</evidence>
<evidence type="ECO:0000256" key="4">
    <source>
        <dbReference type="ARBA" id="ARBA00023136"/>
    </source>
</evidence>
<proteinExistence type="predicted"/>
<feature type="transmembrane region" description="Helical" evidence="5">
    <location>
        <begin position="163"/>
        <end position="187"/>
    </location>
</feature>
<feature type="transmembrane region" description="Helical" evidence="5">
    <location>
        <begin position="230"/>
        <end position="250"/>
    </location>
</feature>
<accession>A0A5B7WTC0</accession>
<keyword evidence="4 5" id="KW-0472">Membrane</keyword>
<evidence type="ECO:0000313" key="6">
    <source>
        <dbReference type="EMBL" id="QCY46514.1"/>
    </source>
</evidence>
<feature type="transmembrane region" description="Helical" evidence="5">
    <location>
        <begin position="75"/>
        <end position="92"/>
    </location>
</feature>
<organism evidence="6 7">
    <name type="scientific">Glutamicibacter creatinolyticus</name>
    <dbReference type="NCBI Taxonomy" id="162496"/>
    <lineage>
        <taxon>Bacteria</taxon>
        <taxon>Bacillati</taxon>
        <taxon>Actinomycetota</taxon>
        <taxon>Actinomycetes</taxon>
        <taxon>Micrococcales</taxon>
        <taxon>Micrococcaceae</taxon>
        <taxon>Glutamicibacter</taxon>
    </lineage>
</organism>
<keyword evidence="2 5" id="KW-0812">Transmembrane</keyword>
<evidence type="ECO:0000313" key="7">
    <source>
        <dbReference type="Proteomes" id="UP000307000"/>
    </source>
</evidence>
<dbReference type="PANTHER" id="PTHR40761:SF1">
    <property type="entry name" value="CONSERVED INTEGRAL MEMBRANE ALANINE VALINE AND LEUCINE RICH PROTEIN-RELATED"/>
    <property type="match status" value="1"/>
</dbReference>
<dbReference type="Proteomes" id="UP000307000">
    <property type="component" value="Chromosome"/>
</dbReference>
<keyword evidence="3 5" id="KW-1133">Transmembrane helix</keyword>
<comment type="subcellular location">
    <subcellularLocation>
        <location evidence="1">Membrane</location>
        <topology evidence="1">Multi-pass membrane protein</topology>
    </subcellularLocation>
</comment>
<keyword evidence="7" id="KW-1185">Reference proteome</keyword>
<dbReference type="AlphaFoldDB" id="A0A5B7WTC0"/>
<dbReference type="RefSeq" id="WP_138925834.1">
    <property type="nucleotide sequence ID" value="NZ_CP034412.1"/>
</dbReference>
<name>A0A5B7WTC0_9MICC</name>
<feature type="transmembrane region" description="Helical" evidence="5">
    <location>
        <begin position="137"/>
        <end position="157"/>
    </location>
</feature>
<dbReference type="EMBL" id="CP034412">
    <property type="protein sequence ID" value="QCY46514.1"/>
    <property type="molecule type" value="Genomic_DNA"/>
</dbReference>
<sequence length="307" mass="32100">MVWTAVAAALCGAVCLAFGAHWQSGAVRTQTGGLNLSWGNIPALLANRRWVLGTLLLGAGTVLNVYALASAPLTVVQPIGAIALVITAVVNAKENNLKMNRPTVLAIVSCMVGSVGFVLLAINVTTRNSDASPQQTLLIEMILSVLVVFFAVFGFLGRHKFGPFFYIAGAGVLFGFVAVLVRTIAIALMHLEEFKFANLPWLALGFVVIAGLLGSYFVQNAYSKGPPDLVIAGLTVIDPIIGIAIGISILNELRPDVPGVIGVVMGIAGLLAIVGVVALSKHHPDVIEQRAKKAAAGGMDKRDDADN</sequence>
<evidence type="ECO:0000256" key="2">
    <source>
        <dbReference type="ARBA" id="ARBA00022692"/>
    </source>
</evidence>
<evidence type="ECO:0008006" key="8">
    <source>
        <dbReference type="Google" id="ProtNLM"/>
    </source>
</evidence>
<feature type="transmembrane region" description="Helical" evidence="5">
    <location>
        <begin position="257"/>
        <end position="279"/>
    </location>
</feature>
<reference evidence="6 7" key="1">
    <citation type="submission" date="2018-12" db="EMBL/GenBank/DDBJ databases">
        <title>Complete Genome Sequence of Glutamicibacter creatinolyticus strain LGCM259,isolated from an abscess of a 12-year-old mare in Italy.</title>
        <authorList>
            <person name="Santos R.G."/>
            <person name="Silva A.L."/>
            <person name="Seyffert N."/>
            <person name="Castro T.L.P."/>
            <person name="Attili A.R."/>
            <person name="Rifici C."/>
            <person name="Mazzullo G."/>
            <person name="Brenig B."/>
            <person name="Venanzi F."/>
            <person name="Azevedo V."/>
        </authorList>
    </citation>
    <scope>NUCLEOTIDE SEQUENCE [LARGE SCALE GENOMIC DNA]</scope>
    <source>
        <strain evidence="6 7">LGCM 259</strain>
    </source>
</reference>
<dbReference type="PANTHER" id="PTHR40761">
    <property type="entry name" value="CONSERVED INTEGRAL MEMBRANE ALANINE VALINE AND LEUCINE RICH PROTEIN-RELATED"/>
    <property type="match status" value="1"/>
</dbReference>
<dbReference type="GO" id="GO:0016020">
    <property type="term" value="C:membrane"/>
    <property type="evidence" value="ECO:0007669"/>
    <property type="project" value="UniProtKB-SubCell"/>
</dbReference>
<dbReference type="Pfam" id="PF05653">
    <property type="entry name" value="Mg_trans_NIPA"/>
    <property type="match status" value="1"/>
</dbReference>
<gene>
    <name evidence="6" type="ORF">GcLGCM259_0757</name>
</gene>
<evidence type="ECO:0000256" key="3">
    <source>
        <dbReference type="ARBA" id="ARBA00022989"/>
    </source>
</evidence>
<dbReference type="KEGG" id="gcr:GcLGCM259_0757"/>
<feature type="transmembrane region" description="Helical" evidence="5">
    <location>
        <begin position="199"/>
        <end position="218"/>
    </location>
</feature>
<feature type="transmembrane region" description="Helical" evidence="5">
    <location>
        <begin position="104"/>
        <end position="125"/>
    </location>
</feature>